<name>A0A7S0PSJ1_MICPS</name>
<organism evidence="1">
    <name type="scientific">Micromonas pusilla</name>
    <name type="common">Picoplanktonic green alga</name>
    <name type="synonym">Chromulina pusilla</name>
    <dbReference type="NCBI Taxonomy" id="38833"/>
    <lineage>
        <taxon>Eukaryota</taxon>
        <taxon>Viridiplantae</taxon>
        <taxon>Chlorophyta</taxon>
        <taxon>Mamiellophyceae</taxon>
        <taxon>Mamiellales</taxon>
        <taxon>Mamiellaceae</taxon>
        <taxon>Micromonas</taxon>
    </lineage>
</organism>
<proteinExistence type="predicted"/>
<dbReference type="SUPFAM" id="SSF51316">
    <property type="entry name" value="Mss4-like"/>
    <property type="match status" value="1"/>
</dbReference>
<accession>A0A7S0PSJ1</accession>
<dbReference type="Gene3D" id="2.170.150.20">
    <property type="entry name" value="Peptide methionine sulfoxide reductase"/>
    <property type="match status" value="1"/>
</dbReference>
<dbReference type="InterPro" id="IPR011057">
    <property type="entry name" value="Mss4-like_sf"/>
</dbReference>
<dbReference type="AlphaFoldDB" id="A0A7S0PSJ1"/>
<dbReference type="EMBL" id="HBEV01009893">
    <property type="protein sequence ID" value="CAD8590190.1"/>
    <property type="molecule type" value="Transcribed_RNA"/>
</dbReference>
<sequence length="210" mass="23279">MQMSAFAARANAVLPPALAARFAFQKGRASKPRNMSSKAVPEGLSDGCKGAEVPDGVKLPIMADESVMCPKAHGTTEAPVQQNLRWNCEWKTADKICSFNRHYAEYAGYWESTSFLDEVDREGETTYYDSVSGKPLFIAPRGRSFEDFVKESKSHGWPSFRDEEVVWENVRCLKDGEAISLAGTHLGHNLPDKKGNRYCINLVSVAGRPM</sequence>
<protein>
    <submittedName>
        <fullName evidence="1">Uncharacterized protein</fullName>
    </submittedName>
</protein>
<gene>
    <name evidence="1" type="ORF">MSP1404_LOCUS7594</name>
</gene>
<evidence type="ECO:0000313" key="1">
    <source>
        <dbReference type="EMBL" id="CAD8590190.1"/>
    </source>
</evidence>
<reference evidence="1" key="1">
    <citation type="submission" date="2021-01" db="EMBL/GenBank/DDBJ databases">
        <authorList>
            <person name="Corre E."/>
            <person name="Pelletier E."/>
            <person name="Niang G."/>
            <person name="Scheremetjew M."/>
            <person name="Finn R."/>
            <person name="Kale V."/>
            <person name="Holt S."/>
            <person name="Cochrane G."/>
            <person name="Meng A."/>
            <person name="Brown T."/>
            <person name="Cohen L."/>
        </authorList>
    </citation>
    <scope>NUCLEOTIDE SEQUENCE</scope>
    <source>
        <strain evidence="1">CCMP494</strain>
    </source>
</reference>